<dbReference type="AlphaFoldDB" id="A0A9D6V4F3"/>
<dbReference type="CDD" id="cd02252">
    <property type="entry name" value="nylC_like"/>
    <property type="match status" value="1"/>
</dbReference>
<comment type="caution">
    <text evidence="2">The sequence shown here is derived from an EMBL/GenBank/DDBJ whole genome shotgun (WGS) entry which is preliminary data.</text>
</comment>
<dbReference type="EMBL" id="JACRDE010000266">
    <property type="protein sequence ID" value="MBI5249806.1"/>
    <property type="molecule type" value="Genomic_DNA"/>
</dbReference>
<reference evidence="2" key="1">
    <citation type="submission" date="2020-07" db="EMBL/GenBank/DDBJ databases">
        <title>Huge and variable diversity of episymbiotic CPR bacteria and DPANN archaea in groundwater ecosystems.</title>
        <authorList>
            <person name="He C.Y."/>
            <person name="Keren R."/>
            <person name="Whittaker M."/>
            <person name="Farag I.F."/>
            <person name="Doudna J."/>
            <person name="Cate J.H.D."/>
            <person name="Banfield J.F."/>
        </authorList>
    </citation>
    <scope>NUCLEOTIDE SEQUENCE</scope>
    <source>
        <strain evidence="2">NC_groundwater_1664_Pr3_B-0.1um_52_9</strain>
    </source>
</reference>
<organism evidence="2 3">
    <name type="scientific">Desulfomonile tiedjei</name>
    <dbReference type="NCBI Taxonomy" id="2358"/>
    <lineage>
        <taxon>Bacteria</taxon>
        <taxon>Pseudomonadati</taxon>
        <taxon>Thermodesulfobacteriota</taxon>
        <taxon>Desulfomonilia</taxon>
        <taxon>Desulfomonilales</taxon>
        <taxon>Desulfomonilaceae</taxon>
        <taxon>Desulfomonile</taxon>
    </lineage>
</organism>
<protein>
    <submittedName>
        <fullName evidence="2">P1 family peptidase</fullName>
    </submittedName>
</protein>
<dbReference type="Gene3D" id="3.60.70.12">
    <property type="entry name" value="L-amino peptidase D-ALA esterase/amidase"/>
    <property type="match status" value="1"/>
</dbReference>
<dbReference type="SUPFAM" id="SSF56266">
    <property type="entry name" value="DmpA/ArgJ-like"/>
    <property type="match status" value="1"/>
</dbReference>
<comment type="similarity">
    <text evidence="1">Belongs to the peptidase S58 family.</text>
</comment>
<gene>
    <name evidence="2" type="ORF">HY912_09940</name>
</gene>
<dbReference type="InterPro" id="IPR005321">
    <property type="entry name" value="Peptidase_S58_DmpA"/>
</dbReference>
<proteinExistence type="inferred from homology"/>
<dbReference type="PANTHER" id="PTHR36512">
    <property type="entry name" value="D-AMINOPEPTIDASE"/>
    <property type="match status" value="1"/>
</dbReference>
<evidence type="ECO:0000313" key="2">
    <source>
        <dbReference type="EMBL" id="MBI5249806.1"/>
    </source>
</evidence>
<name>A0A9D6V4F3_9BACT</name>
<accession>A0A9D6V4F3</accession>
<dbReference type="PANTHER" id="PTHR36512:SF3">
    <property type="entry name" value="BLR5678 PROTEIN"/>
    <property type="match status" value="1"/>
</dbReference>
<dbReference type="Pfam" id="PF03576">
    <property type="entry name" value="Peptidase_S58"/>
    <property type="match status" value="1"/>
</dbReference>
<sequence>MTNIGKKNCLTDVEGIIVGNFTSLDATSGVTVVLCLEGAVAGVDVRGSAPGTRETDCLRPLNLVEKVQGVVLTGGSVYGLSTTDGVVRWLAEKGCGFPLGQGMVAPIVPAAALFDLGRGKDYVPPANQEWGVLACESATSQAVELGCTGAGTGAMAGSIKGGLGSASEILDSGITVAALMAVNALGSVINEATGLPWEISSELNGEFGPLGKRAARLPEKTRPQSPSNTTIGVIATDAVLTKAQAQKVAQMAQDGLARAIRPAHTMYDGDAIFCLSTGKVDLPQTDGFFVARGAEALNQIGRAAADCTSRAIIRAVIEARSLGTMIALRDLGPLWE</sequence>
<dbReference type="InterPro" id="IPR016117">
    <property type="entry name" value="ArgJ-like_dom_sf"/>
</dbReference>
<dbReference type="Proteomes" id="UP000807825">
    <property type="component" value="Unassembled WGS sequence"/>
</dbReference>
<evidence type="ECO:0000313" key="3">
    <source>
        <dbReference type="Proteomes" id="UP000807825"/>
    </source>
</evidence>
<dbReference type="GO" id="GO:0004177">
    <property type="term" value="F:aminopeptidase activity"/>
    <property type="evidence" value="ECO:0007669"/>
    <property type="project" value="TreeGrafter"/>
</dbReference>
<evidence type="ECO:0000256" key="1">
    <source>
        <dbReference type="ARBA" id="ARBA00007068"/>
    </source>
</evidence>